<evidence type="ECO:0000313" key="2">
    <source>
        <dbReference type="EMBL" id="MDA0566278.1"/>
    </source>
</evidence>
<reference evidence="2" key="1">
    <citation type="submission" date="2021-10" db="EMBL/GenBank/DDBJ databases">
        <title>Streptomonospora sp. nov., isolated from mangrove soil.</title>
        <authorList>
            <person name="Chen X."/>
            <person name="Ge X."/>
            <person name="Liu W."/>
        </authorList>
    </citation>
    <scope>NUCLEOTIDE SEQUENCE</scope>
    <source>
        <strain evidence="2">S1-112</strain>
    </source>
</reference>
<dbReference type="EMBL" id="JAJAQC010000032">
    <property type="protein sequence ID" value="MDA0566278.1"/>
    <property type="molecule type" value="Genomic_DNA"/>
</dbReference>
<dbReference type="Proteomes" id="UP001140076">
    <property type="component" value="Unassembled WGS sequence"/>
</dbReference>
<accession>A0A9X3SEW1</accession>
<keyword evidence="1" id="KW-0812">Transmembrane</keyword>
<dbReference type="AlphaFoldDB" id="A0A9X3SEW1"/>
<evidence type="ECO:0000256" key="1">
    <source>
        <dbReference type="SAM" id="Phobius"/>
    </source>
</evidence>
<gene>
    <name evidence="2" type="ORF">LG943_18425</name>
</gene>
<feature type="transmembrane region" description="Helical" evidence="1">
    <location>
        <begin position="21"/>
        <end position="42"/>
    </location>
</feature>
<organism evidence="2 3">
    <name type="scientific">Streptomonospora mangrovi</name>
    <dbReference type="NCBI Taxonomy" id="2883123"/>
    <lineage>
        <taxon>Bacteria</taxon>
        <taxon>Bacillati</taxon>
        <taxon>Actinomycetota</taxon>
        <taxon>Actinomycetes</taxon>
        <taxon>Streptosporangiales</taxon>
        <taxon>Nocardiopsidaceae</taxon>
        <taxon>Streptomonospora</taxon>
    </lineage>
</organism>
<keyword evidence="1" id="KW-1133">Transmembrane helix</keyword>
<proteinExistence type="predicted"/>
<dbReference type="RefSeq" id="WP_270073534.1">
    <property type="nucleotide sequence ID" value="NZ_JAJAQC010000032.1"/>
</dbReference>
<evidence type="ECO:0000313" key="3">
    <source>
        <dbReference type="Proteomes" id="UP001140076"/>
    </source>
</evidence>
<feature type="transmembrane region" description="Helical" evidence="1">
    <location>
        <begin position="54"/>
        <end position="74"/>
    </location>
</feature>
<keyword evidence="3" id="KW-1185">Reference proteome</keyword>
<sequence>MSANAPKPRTSPSRAFDIRMVIALLFAIYGIVLTVMGAFGSAEHIEQSAGVNMNLWSGLGMLAFAVLMGGWALIRPLKVPTDTDTDTGTGPGH</sequence>
<comment type="caution">
    <text evidence="2">The sequence shown here is derived from an EMBL/GenBank/DDBJ whole genome shotgun (WGS) entry which is preliminary data.</text>
</comment>
<keyword evidence="1" id="KW-0472">Membrane</keyword>
<name>A0A9X3SEW1_9ACTN</name>
<protein>
    <submittedName>
        <fullName evidence="2">Uncharacterized protein</fullName>
    </submittedName>
</protein>